<organism evidence="1 2">
    <name type="scientific">Hermanssonia centrifuga</name>
    <dbReference type="NCBI Taxonomy" id="98765"/>
    <lineage>
        <taxon>Eukaryota</taxon>
        <taxon>Fungi</taxon>
        <taxon>Dikarya</taxon>
        <taxon>Basidiomycota</taxon>
        <taxon>Agaricomycotina</taxon>
        <taxon>Agaricomycetes</taxon>
        <taxon>Polyporales</taxon>
        <taxon>Meruliaceae</taxon>
        <taxon>Hermanssonia</taxon>
    </lineage>
</organism>
<evidence type="ECO:0000313" key="2">
    <source>
        <dbReference type="Proteomes" id="UP000186601"/>
    </source>
</evidence>
<dbReference type="AlphaFoldDB" id="A0A2R6NJ75"/>
<dbReference type="EMBL" id="MLYV02001189">
    <property type="protein sequence ID" value="PSR72420.1"/>
    <property type="molecule type" value="Genomic_DNA"/>
</dbReference>
<name>A0A2R6NJ75_9APHY</name>
<protein>
    <submittedName>
        <fullName evidence="1">Uncharacterized protein</fullName>
    </submittedName>
</protein>
<accession>A0A2R6NJ75</accession>
<feature type="non-terminal residue" evidence="1">
    <location>
        <position position="1"/>
    </location>
</feature>
<gene>
    <name evidence="1" type="ORF">PHLCEN_2v11708</name>
</gene>
<evidence type="ECO:0000313" key="1">
    <source>
        <dbReference type="EMBL" id="PSR72420.1"/>
    </source>
</evidence>
<keyword evidence="2" id="KW-1185">Reference proteome</keyword>
<dbReference type="Proteomes" id="UP000186601">
    <property type="component" value="Unassembled WGS sequence"/>
</dbReference>
<sequence length="285" mass="32012">RTKEEEFSAILEQLDVLREHRTIWENKTTSKSQKGASKLELELARKEPLKAIIAMEADDADHMTRVKARLRAYFTDTAANGAVVTHMAMDLKKEGLTSYPNEMTLCARLNRVFDSMDSYSGQFCDMYVPRLTEANEAKIEWIGGSAFTGQVSVEHDFSDGENVAGGQADIVFRARDEGANWRLPVLREGWEFDEDGVTRTAEGEEDYVRFPMMTILTVEVKTNTAFDHNVRHRFTLATLPNVEELEEGGANTVHGRIGYQVSEASEMRREMRTNGEKGVGPAAHA</sequence>
<reference evidence="1 2" key="1">
    <citation type="submission" date="2018-02" db="EMBL/GenBank/DDBJ databases">
        <title>Genome sequence of the basidiomycete white-rot fungus Phlebia centrifuga.</title>
        <authorList>
            <person name="Granchi Z."/>
            <person name="Peng M."/>
            <person name="de Vries R.P."/>
            <person name="Hilden K."/>
            <person name="Makela M.R."/>
            <person name="Grigoriev I."/>
            <person name="Riley R."/>
        </authorList>
    </citation>
    <scope>NUCLEOTIDE SEQUENCE [LARGE SCALE GENOMIC DNA]</scope>
    <source>
        <strain evidence="1 2">FBCC195</strain>
    </source>
</reference>
<comment type="caution">
    <text evidence="1">The sequence shown here is derived from an EMBL/GenBank/DDBJ whole genome shotgun (WGS) entry which is preliminary data.</text>
</comment>
<proteinExistence type="predicted"/>